<dbReference type="Gene3D" id="3.30.70.270">
    <property type="match status" value="1"/>
</dbReference>
<dbReference type="InterPro" id="IPR000014">
    <property type="entry name" value="PAS"/>
</dbReference>
<dbReference type="InterPro" id="IPR035965">
    <property type="entry name" value="PAS-like_dom_sf"/>
</dbReference>
<dbReference type="Gene3D" id="3.10.450.50">
    <property type="match status" value="1"/>
</dbReference>
<reference evidence="2" key="1">
    <citation type="submission" date="2020-10" db="EMBL/GenBank/DDBJ databases">
        <authorList>
            <person name="Gilroy R."/>
        </authorList>
    </citation>
    <scope>NUCLEOTIDE SEQUENCE</scope>
    <source>
        <strain evidence="2">ChiSxjej2B14-8506</strain>
    </source>
</reference>
<feature type="domain" description="GGDEF" evidence="1">
    <location>
        <begin position="761"/>
        <end position="884"/>
    </location>
</feature>
<dbReference type="InterPro" id="IPR043128">
    <property type="entry name" value="Rev_trsase/Diguanyl_cyclase"/>
</dbReference>
<dbReference type="InterPro" id="IPR036388">
    <property type="entry name" value="WH-like_DNA-bd_sf"/>
</dbReference>
<dbReference type="SUPFAM" id="SSF55785">
    <property type="entry name" value="PYP-like sensor domain (PAS domain)"/>
    <property type="match status" value="1"/>
</dbReference>
<protein>
    <submittedName>
        <fullName evidence="2">Diguanylate cyclase</fullName>
    </submittedName>
</protein>
<dbReference type="InterPro" id="IPR000160">
    <property type="entry name" value="GGDEF_dom"/>
</dbReference>
<gene>
    <name evidence="2" type="ORF">IAC59_02610</name>
</gene>
<evidence type="ECO:0000313" key="2">
    <source>
        <dbReference type="EMBL" id="HIU46131.1"/>
    </source>
</evidence>
<dbReference type="SUPFAM" id="SSF54427">
    <property type="entry name" value="NTF2-like"/>
    <property type="match status" value="1"/>
</dbReference>
<dbReference type="AlphaFoldDB" id="A0A9D1S435"/>
<organism evidence="2 3">
    <name type="scientific">Candidatus Fimadaptatus faecigallinarum</name>
    <dbReference type="NCBI Taxonomy" id="2840814"/>
    <lineage>
        <taxon>Bacteria</taxon>
        <taxon>Bacillati</taxon>
        <taxon>Bacillota</taxon>
        <taxon>Clostridia</taxon>
        <taxon>Eubacteriales</taxon>
        <taxon>Candidatus Fimadaptatus</taxon>
    </lineage>
</organism>
<comment type="caution">
    <text evidence="2">The sequence shown here is derived from an EMBL/GenBank/DDBJ whole genome shotgun (WGS) entry which is preliminary data.</text>
</comment>
<reference evidence="2" key="2">
    <citation type="journal article" date="2021" name="PeerJ">
        <title>Extensive microbial diversity within the chicken gut microbiome revealed by metagenomics and culture.</title>
        <authorList>
            <person name="Gilroy R."/>
            <person name="Ravi A."/>
            <person name="Getino M."/>
            <person name="Pursley I."/>
            <person name="Horton D.L."/>
            <person name="Alikhan N.F."/>
            <person name="Baker D."/>
            <person name="Gharbi K."/>
            <person name="Hall N."/>
            <person name="Watson M."/>
            <person name="Adriaenssens E.M."/>
            <person name="Foster-Nyarko E."/>
            <person name="Jarju S."/>
            <person name="Secka A."/>
            <person name="Antonio M."/>
            <person name="Oren A."/>
            <person name="Chaudhuri R.R."/>
            <person name="La Ragione R."/>
            <person name="Hildebrand F."/>
            <person name="Pallen M.J."/>
        </authorList>
    </citation>
    <scope>NUCLEOTIDE SEQUENCE</scope>
    <source>
        <strain evidence="2">ChiSxjej2B14-8506</strain>
    </source>
</reference>
<dbReference type="InterPro" id="IPR032710">
    <property type="entry name" value="NTF2-like_dom_sf"/>
</dbReference>
<dbReference type="SMART" id="SM00267">
    <property type="entry name" value="GGDEF"/>
    <property type="match status" value="1"/>
</dbReference>
<evidence type="ECO:0000313" key="3">
    <source>
        <dbReference type="Proteomes" id="UP000824123"/>
    </source>
</evidence>
<name>A0A9D1S435_9FIRM</name>
<dbReference type="PROSITE" id="PS50887">
    <property type="entry name" value="GGDEF"/>
    <property type="match status" value="1"/>
</dbReference>
<dbReference type="Proteomes" id="UP000824123">
    <property type="component" value="Unassembled WGS sequence"/>
</dbReference>
<dbReference type="Gene3D" id="3.30.450.20">
    <property type="entry name" value="PAS domain"/>
    <property type="match status" value="1"/>
</dbReference>
<sequence>MAAEEGRGALGVCRRFLRAYIEAQNLELVAHCLHESVELLVDGQRGMPVRGRNEVCRALMRCRPMQGSGFVLADDTLSRSALVDDCDIVMGKLLLRPRDGGHEQVVALTAVLVRRGGEWLLRALHVAMGAGCDGADDWCTLLDGAPCAVGLIDSSGGMTRATYCNRRMRELLGVRNVDAQSRPRAGEVALERMLNGRDAPGLNRALRRLFAFEPGTGHTGECVECDGLNVALIPLRPGRAGVYARPNANFDRHSVEPLGMCGGYVEFEFICGLARRLYTDAGVRRLGGYCARDYGLAGAAQLAAEVHPDDVEAFEQLFDQLCAGVDAASLSYRMRLKDGNYRRVHFSAIRRGGASERRYTGVYIDVARVAGTEASLAQSESAPAMSPIEAGAPDMAGIFGDEPDVHAAHGEVCAAGSDGPSAYARVHAVDAAGAVRERAGGAATSACAGSVDGAVAETELLERCRLLVEGEAMFTFDYYPALDELHYCRRDGSRLVQRVMRNYLKFVLRDSGIHPDYVAGYLRALRQACSAPGRGKLELMYLWQGEYRWVRMSYCGIAGADGAVERLACRVDDARAERSHDCQLNARVACSDAYRRAFSQGAVLAMTFDLTTGCRVDTGADVMPDALKDQTTLDDVIRLLRERLAHPDDRRDLTQACLRCAGALDGRPSVRIELECRLALDGCHPDAYRWTRLTLAATSSADGARRWSFICAFDIDRRKRRELYYERQARLERLTGLMNGAAMREACARLEFDGAPDGVERALVVARLEYPELSAEAGSRLLLAAADALRALRHERELICRFERDEFGLMAEVHGGEGVLRERLRIISVALNAVAAHEPRVNVWLGAAVAPRDGRDIDELYGHAVRALTWARARARERFAIYAGGVDGALTGAQTGALSGQARAYVRTLGGFELFAGGKAVLFSSAKAREMLALLVDRGGGFMTHEELIARLWPGEPVNALTLARCRKIAMRLKNTLREYGVEDIVEAAKSRRRIAAERVEFDFARANEDDMPHGEYMKGYAWAKAHPAALKLREEPGE</sequence>
<dbReference type="Pfam" id="PF00990">
    <property type="entry name" value="GGDEF"/>
    <property type="match status" value="1"/>
</dbReference>
<dbReference type="EMBL" id="DVNK01000024">
    <property type="protein sequence ID" value="HIU46131.1"/>
    <property type="molecule type" value="Genomic_DNA"/>
</dbReference>
<dbReference type="SUPFAM" id="SSF55073">
    <property type="entry name" value="Nucleotide cyclase"/>
    <property type="match status" value="1"/>
</dbReference>
<dbReference type="InterPro" id="IPR029787">
    <property type="entry name" value="Nucleotide_cyclase"/>
</dbReference>
<evidence type="ECO:0000259" key="1">
    <source>
        <dbReference type="PROSITE" id="PS50887"/>
    </source>
</evidence>
<accession>A0A9D1S435</accession>
<dbReference type="CDD" id="cd00130">
    <property type="entry name" value="PAS"/>
    <property type="match status" value="1"/>
</dbReference>
<dbReference type="Gene3D" id="1.10.10.10">
    <property type="entry name" value="Winged helix-like DNA-binding domain superfamily/Winged helix DNA-binding domain"/>
    <property type="match status" value="1"/>
</dbReference>
<proteinExistence type="predicted"/>